<keyword evidence="2" id="KW-0812">Transmembrane</keyword>
<dbReference type="Proteomes" id="UP000050501">
    <property type="component" value="Unassembled WGS sequence"/>
</dbReference>
<accession>A0A0M8JSC9</accession>
<feature type="region of interest" description="Disordered" evidence="1">
    <location>
        <begin position="1"/>
        <end position="25"/>
    </location>
</feature>
<evidence type="ECO:0000313" key="3">
    <source>
        <dbReference type="EMBL" id="GAP19635.1"/>
    </source>
</evidence>
<dbReference type="EMBL" id="DF967975">
    <property type="protein sequence ID" value="GAP19635.1"/>
    <property type="molecule type" value="Genomic_DNA"/>
</dbReference>
<dbReference type="EMBL" id="LGCM01000019">
    <property type="protein sequence ID" value="KPL87502.1"/>
    <property type="molecule type" value="Genomic_DNA"/>
</dbReference>
<name>A0A0M8JSC9_9CHLR</name>
<protein>
    <submittedName>
        <fullName evidence="3">Uncharacterized protein</fullName>
    </submittedName>
</protein>
<proteinExistence type="predicted"/>
<dbReference type="AlphaFoldDB" id="A0A0M8JSC9"/>
<keyword evidence="2" id="KW-1133">Transmembrane helix</keyword>
<feature type="compositionally biased region" description="Pro residues" evidence="1">
    <location>
        <begin position="1"/>
        <end position="18"/>
    </location>
</feature>
<evidence type="ECO:0000313" key="4">
    <source>
        <dbReference type="EMBL" id="KPL87502.1"/>
    </source>
</evidence>
<keyword evidence="2" id="KW-0472">Membrane</keyword>
<reference evidence="4 5" key="2">
    <citation type="submission" date="2015-07" db="EMBL/GenBank/DDBJ databases">
        <title>Genome sequence of Levilinea saccharolytica DSM 16555.</title>
        <authorList>
            <person name="Hemp J."/>
            <person name="Ward L.M."/>
            <person name="Pace L.A."/>
            <person name="Fischer W.W."/>
        </authorList>
    </citation>
    <scope>NUCLEOTIDE SEQUENCE [LARGE SCALE GENOMIC DNA]</scope>
    <source>
        <strain evidence="4 5">KIBI-1</strain>
    </source>
</reference>
<organism evidence="3">
    <name type="scientific">Levilinea saccharolytica</name>
    <dbReference type="NCBI Taxonomy" id="229921"/>
    <lineage>
        <taxon>Bacteria</taxon>
        <taxon>Bacillati</taxon>
        <taxon>Chloroflexota</taxon>
        <taxon>Anaerolineae</taxon>
        <taxon>Anaerolineales</taxon>
        <taxon>Anaerolineaceae</taxon>
        <taxon>Levilinea</taxon>
    </lineage>
</organism>
<evidence type="ECO:0000256" key="1">
    <source>
        <dbReference type="SAM" id="MobiDB-lite"/>
    </source>
</evidence>
<keyword evidence="5" id="KW-1185">Reference proteome</keyword>
<feature type="transmembrane region" description="Helical" evidence="2">
    <location>
        <begin position="65"/>
        <end position="91"/>
    </location>
</feature>
<feature type="transmembrane region" description="Helical" evidence="2">
    <location>
        <begin position="144"/>
        <end position="162"/>
    </location>
</feature>
<feature type="transmembrane region" description="Helical" evidence="2">
    <location>
        <begin position="103"/>
        <end position="124"/>
    </location>
</feature>
<sequence length="168" mass="17961">MSDPAQTPPSDTPVPAQTPHPDDTGPLTYSRRRVQFGLTVTLVGFFIFLVGASPGIFGFDRSPVIGFVQIAVFLVGLALMCLGGYTSLMALWRNRAPSISVDFGVRLVSTGYVIAVFAGMADVFGFGSHPLPGVPFFGGWQARGVIFGEMIIALGFLLLIPYPPKKHS</sequence>
<dbReference type="OrthoDB" id="164684at2"/>
<feature type="transmembrane region" description="Helical" evidence="2">
    <location>
        <begin position="36"/>
        <end position="59"/>
    </location>
</feature>
<gene>
    <name evidence="4" type="ORF">ADN01_04995</name>
    <name evidence="3" type="ORF">LSAC_03545</name>
</gene>
<reference evidence="3" key="1">
    <citation type="journal article" date="2015" name="Genome Announc.">
        <title>Draft Genome Sequences of Anaerolinea thermolimosa IMO-1, Bellilinea caldifistulae GOMI-1, Leptolinea tardivitalis YMTK-2, Levilinea saccharolytica KIBI-1, Longilinea arvoryzae KOME-1, Previously Described as Members of the Class Anaerolineae (Chloroflexi).</title>
        <authorList>
            <person name="Matsuura N."/>
            <person name="Tourlousse M.D."/>
            <person name="Ohashi A."/>
            <person name="Hugenholtz P."/>
            <person name="Sekiguchi Y."/>
        </authorList>
    </citation>
    <scope>NUCLEOTIDE SEQUENCE</scope>
    <source>
        <strain evidence="3">KIBI-1</strain>
    </source>
</reference>
<dbReference type="RefSeq" id="WP_062419896.1">
    <property type="nucleotide sequence ID" value="NZ_BBXZ01000185.1"/>
</dbReference>
<evidence type="ECO:0000313" key="5">
    <source>
        <dbReference type="Proteomes" id="UP000050501"/>
    </source>
</evidence>
<evidence type="ECO:0000256" key="2">
    <source>
        <dbReference type="SAM" id="Phobius"/>
    </source>
</evidence>